<feature type="transmembrane region" description="Helical" evidence="7">
    <location>
        <begin position="185"/>
        <end position="204"/>
    </location>
</feature>
<feature type="transmembrane region" description="Helical" evidence="7">
    <location>
        <begin position="7"/>
        <end position="28"/>
    </location>
</feature>
<feature type="transmembrane region" description="Helical" evidence="7">
    <location>
        <begin position="98"/>
        <end position="119"/>
    </location>
</feature>
<evidence type="ECO:0000259" key="8">
    <source>
        <dbReference type="Pfam" id="PF00892"/>
    </source>
</evidence>
<gene>
    <name evidence="9" type="ORF">FM119_02255</name>
</gene>
<dbReference type="SUPFAM" id="SSF103481">
    <property type="entry name" value="Multidrug resistance efflux transporter EmrE"/>
    <property type="match status" value="2"/>
</dbReference>
<protein>
    <submittedName>
        <fullName evidence="9">Permease of the drug/metabolite transporter (DMT) superfamily</fullName>
    </submittedName>
</protein>
<dbReference type="PANTHER" id="PTHR32322:SF2">
    <property type="entry name" value="EAMA DOMAIN-CONTAINING PROTEIN"/>
    <property type="match status" value="1"/>
</dbReference>
<evidence type="ECO:0000256" key="7">
    <source>
        <dbReference type="SAM" id="Phobius"/>
    </source>
</evidence>
<dbReference type="PANTHER" id="PTHR32322">
    <property type="entry name" value="INNER MEMBRANE TRANSPORTER"/>
    <property type="match status" value="1"/>
</dbReference>
<comment type="subcellular location">
    <subcellularLocation>
        <location evidence="1">Membrane</location>
        <topology evidence="1">Multi-pass membrane protein</topology>
    </subcellularLocation>
</comment>
<feature type="domain" description="EamA" evidence="8">
    <location>
        <begin position="158"/>
        <end position="287"/>
    </location>
</feature>
<keyword evidence="10" id="KW-1185">Reference proteome</keyword>
<accession>A0A1R4IKY5</accession>
<name>A0A1R4IKY5_9MICO</name>
<feature type="transmembrane region" description="Helical" evidence="7">
    <location>
        <begin position="74"/>
        <end position="92"/>
    </location>
</feature>
<evidence type="ECO:0000313" key="9">
    <source>
        <dbReference type="EMBL" id="SJN20315.1"/>
    </source>
</evidence>
<dbReference type="InterPro" id="IPR000620">
    <property type="entry name" value="EamA_dom"/>
</dbReference>
<feature type="transmembrane region" description="Helical" evidence="7">
    <location>
        <begin position="249"/>
        <end position="266"/>
    </location>
</feature>
<dbReference type="EMBL" id="FUKR01000014">
    <property type="protein sequence ID" value="SJN20315.1"/>
    <property type="molecule type" value="Genomic_DNA"/>
</dbReference>
<feature type="domain" description="EamA" evidence="8">
    <location>
        <begin position="7"/>
        <end position="142"/>
    </location>
</feature>
<dbReference type="GO" id="GO:0016020">
    <property type="term" value="C:membrane"/>
    <property type="evidence" value="ECO:0007669"/>
    <property type="project" value="UniProtKB-SubCell"/>
</dbReference>
<dbReference type="InterPro" id="IPR037185">
    <property type="entry name" value="EmrE-like"/>
</dbReference>
<keyword evidence="4 7" id="KW-1133">Transmembrane helix</keyword>
<feature type="transmembrane region" description="Helical" evidence="7">
    <location>
        <begin position="34"/>
        <end position="54"/>
    </location>
</feature>
<dbReference type="RefSeq" id="WP_121657512.1">
    <property type="nucleotide sequence ID" value="NZ_FUKR01000014.1"/>
</dbReference>
<dbReference type="OrthoDB" id="5186724at2"/>
<evidence type="ECO:0000313" key="10">
    <source>
        <dbReference type="Proteomes" id="UP000196778"/>
    </source>
</evidence>
<evidence type="ECO:0000256" key="3">
    <source>
        <dbReference type="ARBA" id="ARBA00022692"/>
    </source>
</evidence>
<organism evidence="9 10">
    <name type="scientific">Mycetocola reblochoni REB411</name>
    <dbReference type="NCBI Taxonomy" id="1255698"/>
    <lineage>
        <taxon>Bacteria</taxon>
        <taxon>Bacillati</taxon>
        <taxon>Actinomycetota</taxon>
        <taxon>Actinomycetes</taxon>
        <taxon>Micrococcales</taxon>
        <taxon>Microbacteriaceae</taxon>
        <taxon>Mycetocola</taxon>
    </lineage>
</organism>
<dbReference type="Pfam" id="PF00892">
    <property type="entry name" value="EamA"/>
    <property type="match status" value="2"/>
</dbReference>
<evidence type="ECO:0000256" key="6">
    <source>
        <dbReference type="SAM" id="MobiDB-lite"/>
    </source>
</evidence>
<feature type="transmembrane region" description="Helical" evidence="7">
    <location>
        <begin position="216"/>
        <end position="237"/>
    </location>
</feature>
<dbReference type="InterPro" id="IPR050638">
    <property type="entry name" value="AA-Vitamin_Transporters"/>
</dbReference>
<keyword evidence="3 7" id="KW-0812">Transmembrane</keyword>
<feature type="transmembrane region" description="Helical" evidence="7">
    <location>
        <begin position="157"/>
        <end position="173"/>
    </location>
</feature>
<evidence type="ECO:0000256" key="1">
    <source>
        <dbReference type="ARBA" id="ARBA00004141"/>
    </source>
</evidence>
<proteinExistence type="inferred from homology"/>
<comment type="similarity">
    <text evidence="2">Belongs to the EamA transporter family.</text>
</comment>
<evidence type="ECO:0000256" key="5">
    <source>
        <dbReference type="ARBA" id="ARBA00023136"/>
    </source>
</evidence>
<feature type="region of interest" description="Disordered" evidence="6">
    <location>
        <begin position="292"/>
        <end position="321"/>
    </location>
</feature>
<sequence length="321" mass="33370">MRTGKNYVFLVLANLFWAGNFLFGAVVVAETSPLLLTFLRWLFALVPIVLLACVLDRPGRADWALALREWPAHLVQAALGLIGFCLFTYLALQHTTAVNAALISAVNPVLIAATAALLFRERPGRHLAVGLLVSLLGTVLLVTRGDPAAFVTGGGDHLGELAMIAAVACWALYTVRGRRLATPPVTASAVQTLIAVVLLAPFALPQLGGLVLSPAGWTGLAYISLFPSVLSLVLWNVAVRALGAGRSGIYLNLLPVFTVVIGVVIGIGVEPVQLVGGAVVLLGVWLSGRRPRASGVPGTADRPGAAGSPDGGRPDAPGPVR</sequence>
<feature type="transmembrane region" description="Helical" evidence="7">
    <location>
        <begin position="272"/>
        <end position="288"/>
    </location>
</feature>
<reference evidence="10" key="1">
    <citation type="submission" date="2017-02" db="EMBL/GenBank/DDBJ databases">
        <authorList>
            <person name="Dridi B."/>
        </authorList>
    </citation>
    <scope>NUCLEOTIDE SEQUENCE [LARGE SCALE GENOMIC DNA]</scope>
    <source>
        <strain evidence="10">EB411</strain>
    </source>
</reference>
<dbReference type="Proteomes" id="UP000196778">
    <property type="component" value="Unassembled WGS sequence"/>
</dbReference>
<evidence type="ECO:0000256" key="2">
    <source>
        <dbReference type="ARBA" id="ARBA00007362"/>
    </source>
</evidence>
<evidence type="ECO:0000256" key="4">
    <source>
        <dbReference type="ARBA" id="ARBA00022989"/>
    </source>
</evidence>
<keyword evidence="5 7" id="KW-0472">Membrane</keyword>
<feature type="transmembrane region" description="Helical" evidence="7">
    <location>
        <begin position="126"/>
        <end position="145"/>
    </location>
</feature>
<dbReference type="AlphaFoldDB" id="A0A1R4IKY5"/>